<evidence type="ECO:0000313" key="3">
    <source>
        <dbReference type="Proteomes" id="UP000037035"/>
    </source>
</evidence>
<dbReference type="Proteomes" id="UP000037035">
    <property type="component" value="Unassembled WGS sequence"/>
</dbReference>
<sequence>MQTGGVWMAAWLEHAACQLQAVEKNQQRFLVRGNSFEDHAITFQAHGQGSSRGKLCGLLEKEKKPLISKALVHQKNPDDTGEWQNILRVRDLGILNDMSGSGSFWTEFENCHFQFQIWEDFKLNDYSISFLTGLLNKLAQLPAVDMQKAPGSFCFYYKHSPKVVPPSFDAQSLYRLHSDCAKTYTYEKVWSLDGSLAGASCMSTAGNIKCVALKYARKSGGSGRIRSLNNEEDEKQERQRERENRAGRVISKRNITMCDIEVKKRKRETQRKKEYNIQLQQRRYQESSDTSKQQGRKFQIFFWRIEEHYNSFSALNPKCNPKLTEKISQTWDAKSFHRVQKIILGSVIQEFSIKYGESFTYHHSKFHVKKCQVTCS</sequence>
<organism evidence="2 3">
    <name type="scientific">Puccinia sorghi</name>
    <dbReference type="NCBI Taxonomy" id="27349"/>
    <lineage>
        <taxon>Eukaryota</taxon>
        <taxon>Fungi</taxon>
        <taxon>Dikarya</taxon>
        <taxon>Basidiomycota</taxon>
        <taxon>Pucciniomycotina</taxon>
        <taxon>Pucciniomycetes</taxon>
        <taxon>Pucciniales</taxon>
        <taxon>Pucciniaceae</taxon>
        <taxon>Puccinia</taxon>
    </lineage>
</organism>
<evidence type="ECO:0000256" key="1">
    <source>
        <dbReference type="SAM" id="MobiDB-lite"/>
    </source>
</evidence>
<protein>
    <submittedName>
        <fullName evidence="2">Putative signal peptide protein</fullName>
    </submittedName>
</protein>
<dbReference type="EMBL" id="LAVV01010378">
    <property type="protein sequence ID" value="KNZ49136.1"/>
    <property type="molecule type" value="Genomic_DNA"/>
</dbReference>
<comment type="caution">
    <text evidence="2">The sequence shown here is derived from an EMBL/GenBank/DDBJ whole genome shotgun (WGS) entry which is preliminary data.</text>
</comment>
<feature type="region of interest" description="Disordered" evidence="1">
    <location>
        <begin position="221"/>
        <end position="246"/>
    </location>
</feature>
<keyword evidence="3" id="KW-1185">Reference proteome</keyword>
<evidence type="ECO:0000313" key="2">
    <source>
        <dbReference type="EMBL" id="KNZ49136.1"/>
    </source>
</evidence>
<gene>
    <name evidence="2" type="ORF">VP01_5192g1</name>
</gene>
<name>A0A0L6UKQ8_9BASI</name>
<dbReference type="AlphaFoldDB" id="A0A0L6UKQ8"/>
<proteinExistence type="predicted"/>
<accession>A0A0L6UKQ8</accession>
<feature type="compositionally biased region" description="Basic and acidic residues" evidence="1">
    <location>
        <begin position="235"/>
        <end position="246"/>
    </location>
</feature>
<dbReference type="VEuPathDB" id="FungiDB:VP01_5192g1"/>
<reference evidence="2 3" key="1">
    <citation type="submission" date="2015-08" db="EMBL/GenBank/DDBJ databases">
        <title>Next Generation Sequencing and Analysis of the Genome of Puccinia sorghi L Schw, the Causal Agent of Maize Common Rust.</title>
        <authorList>
            <person name="Rochi L."/>
            <person name="Burguener G."/>
            <person name="Darino M."/>
            <person name="Turjanski A."/>
            <person name="Kreff E."/>
            <person name="Dieguez M.J."/>
            <person name="Sacco F."/>
        </authorList>
    </citation>
    <scope>NUCLEOTIDE SEQUENCE [LARGE SCALE GENOMIC DNA]</scope>
    <source>
        <strain evidence="2 3">RO10H11247</strain>
    </source>
</reference>